<sequence>MFLLHGNGKGNDHHSKIPSNFFEEMPKLKVLDICNLPLMSLPPSLELLKTNLQTLCLDGCTLEDIARVGELRNLETLSYANSEVKELPKEIAKLTHLRLLDLSDCPELEVISPNVISSLTRLEDLRMKNSFEKWEAERDINERKNASLLELKQLSGLTALEIYIPDVYQL</sequence>
<proteinExistence type="predicted"/>
<organism evidence="3 4">
    <name type="scientific">Rosa chinensis</name>
    <name type="common">China rose</name>
    <dbReference type="NCBI Taxonomy" id="74649"/>
    <lineage>
        <taxon>Eukaryota</taxon>
        <taxon>Viridiplantae</taxon>
        <taxon>Streptophyta</taxon>
        <taxon>Embryophyta</taxon>
        <taxon>Tracheophyta</taxon>
        <taxon>Spermatophyta</taxon>
        <taxon>Magnoliopsida</taxon>
        <taxon>eudicotyledons</taxon>
        <taxon>Gunneridae</taxon>
        <taxon>Pentapetalae</taxon>
        <taxon>rosids</taxon>
        <taxon>fabids</taxon>
        <taxon>Rosales</taxon>
        <taxon>Rosaceae</taxon>
        <taxon>Rosoideae</taxon>
        <taxon>Rosoideae incertae sedis</taxon>
        <taxon>Rosa</taxon>
    </lineage>
</organism>
<dbReference type="PANTHER" id="PTHR47186">
    <property type="entry name" value="LEUCINE-RICH REPEAT-CONTAINING PROTEIN 57"/>
    <property type="match status" value="1"/>
</dbReference>
<dbReference type="Pfam" id="PF23598">
    <property type="entry name" value="LRR_14"/>
    <property type="match status" value="1"/>
</dbReference>
<dbReference type="InterPro" id="IPR032675">
    <property type="entry name" value="LRR_dom_sf"/>
</dbReference>
<evidence type="ECO:0000259" key="2">
    <source>
        <dbReference type="Pfam" id="PF23598"/>
    </source>
</evidence>
<gene>
    <name evidence="3" type="ORF">RchiOBHm_Chr1g0357001</name>
</gene>
<keyword evidence="1" id="KW-0677">Repeat</keyword>
<dbReference type="Gene3D" id="3.80.10.10">
    <property type="entry name" value="Ribonuclease Inhibitor"/>
    <property type="match status" value="1"/>
</dbReference>
<evidence type="ECO:0000313" key="3">
    <source>
        <dbReference type="EMBL" id="PRQ58231.1"/>
    </source>
</evidence>
<dbReference type="EMBL" id="PDCK01000039">
    <property type="protein sequence ID" value="PRQ58231.1"/>
    <property type="molecule type" value="Genomic_DNA"/>
</dbReference>
<dbReference type="Proteomes" id="UP000238479">
    <property type="component" value="Chromosome 1"/>
</dbReference>
<feature type="domain" description="Disease resistance R13L4/SHOC-2-like LRR" evidence="2">
    <location>
        <begin position="67"/>
        <end position="165"/>
    </location>
</feature>
<protein>
    <submittedName>
        <fullName evidence="3">Putative leucine-rich repeat domain, L domain-containing protein</fullName>
    </submittedName>
</protein>
<keyword evidence="4" id="KW-1185">Reference proteome</keyword>
<evidence type="ECO:0000313" key="4">
    <source>
        <dbReference type="Proteomes" id="UP000238479"/>
    </source>
</evidence>
<dbReference type="SUPFAM" id="SSF52058">
    <property type="entry name" value="L domain-like"/>
    <property type="match status" value="1"/>
</dbReference>
<name>A0A2P6SHT3_ROSCH</name>
<reference evidence="3 4" key="1">
    <citation type="journal article" date="2018" name="Nat. Genet.">
        <title>The Rosa genome provides new insights in the design of modern roses.</title>
        <authorList>
            <person name="Bendahmane M."/>
        </authorList>
    </citation>
    <scope>NUCLEOTIDE SEQUENCE [LARGE SCALE GENOMIC DNA]</scope>
    <source>
        <strain evidence="4">cv. Old Blush</strain>
    </source>
</reference>
<comment type="caution">
    <text evidence="3">The sequence shown here is derived from an EMBL/GenBank/DDBJ whole genome shotgun (WGS) entry which is preliminary data.</text>
</comment>
<dbReference type="InterPro" id="IPR055414">
    <property type="entry name" value="LRR_R13L4/SHOC2-like"/>
</dbReference>
<dbReference type="AlphaFoldDB" id="A0A2P6SHT3"/>
<dbReference type="OMA" id="NDHHSKI"/>
<dbReference type="Gramene" id="PRQ58231">
    <property type="protein sequence ID" value="PRQ58231"/>
    <property type="gene ID" value="RchiOBHm_Chr1g0357001"/>
</dbReference>
<evidence type="ECO:0000256" key="1">
    <source>
        <dbReference type="ARBA" id="ARBA00022737"/>
    </source>
</evidence>
<accession>A0A2P6SHT3</accession>
<dbReference type="PANTHER" id="PTHR47186:SF3">
    <property type="entry name" value="OS09G0267800 PROTEIN"/>
    <property type="match status" value="1"/>
</dbReference>